<organism evidence="12 13">
    <name type="scientific">Branchiostoma lanceolatum</name>
    <name type="common">Common lancelet</name>
    <name type="synonym">Amphioxus lanceolatum</name>
    <dbReference type="NCBI Taxonomy" id="7740"/>
    <lineage>
        <taxon>Eukaryota</taxon>
        <taxon>Metazoa</taxon>
        <taxon>Chordata</taxon>
        <taxon>Cephalochordata</taxon>
        <taxon>Leptocardii</taxon>
        <taxon>Amphioxiformes</taxon>
        <taxon>Branchiostomatidae</taxon>
        <taxon>Branchiostoma</taxon>
    </lineage>
</organism>
<evidence type="ECO:0000259" key="11">
    <source>
        <dbReference type="PROSITE" id="PS51515"/>
    </source>
</evidence>
<reference evidence="12" key="1">
    <citation type="submission" date="2022-01" db="EMBL/GenBank/DDBJ databases">
        <authorList>
            <person name="Braso-Vives M."/>
        </authorList>
    </citation>
    <scope>NUCLEOTIDE SEQUENCE</scope>
</reference>
<evidence type="ECO:0000256" key="2">
    <source>
        <dbReference type="ARBA" id="ARBA00022603"/>
    </source>
</evidence>
<dbReference type="InterPro" id="IPR039772">
    <property type="entry name" value="Bin3-like"/>
</dbReference>
<evidence type="ECO:0000256" key="3">
    <source>
        <dbReference type="ARBA" id="ARBA00022679"/>
    </source>
</evidence>
<keyword evidence="3 9" id="KW-0808">Transferase</keyword>
<dbReference type="GO" id="GO:2000632">
    <property type="term" value="P:negative regulation of pre-miRNA processing"/>
    <property type="evidence" value="ECO:0007669"/>
    <property type="project" value="TreeGrafter"/>
</dbReference>
<sequence length="289" mass="32946">MAAHDEFSPGAAPFGNFINYYSFNPPENRLKLLPADFYTILKENCTDRPLLGLDIGCNSGDLTAALLEQFSSHSHGDSHEDSTAALQTNKPHEESEDSTAALQSSRSPEDSTAALQTSQHTDFHMLGCDIDNILIQRAAENNRRTDRLTFQSLDYMSTEQRQETLGAYLQRFGRTKFDVTFCFSVTMWIHLQNGDSGLMDFLRSVSGWTRFLLLEPQPWKCYRSAGRRLRKLGREGFPLLGTLQIRSDVEQVIDRCLREECGMMRVETFGETQWGRKLVLYHSKEEELL</sequence>
<evidence type="ECO:0000256" key="1">
    <source>
        <dbReference type="ARBA" id="ARBA00008361"/>
    </source>
</evidence>
<accession>A0A8J9Z9G1</accession>
<evidence type="ECO:0000256" key="5">
    <source>
        <dbReference type="ARBA" id="ARBA00044650"/>
    </source>
</evidence>
<dbReference type="EC" id="2.1.1.-" evidence="9"/>
<dbReference type="SUPFAM" id="SSF53335">
    <property type="entry name" value="S-adenosyl-L-methionine-dependent methyltransferases"/>
    <property type="match status" value="1"/>
</dbReference>
<name>A0A8J9Z9G1_BRALA</name>
<evidence type="ECO:0000256" key="6">
    <source>
        <dbReference type="ARBA" id="ARBA00044707"/>
    </source>
</evidence>
<proteinExistence type="inferred from homology"/>
<dbReference type="OrthoDB" id="273070at2759"/>
<gene>
    <name evidence="12" type="primary">BCDIN3D</name>
    <name evidence="12" type="ORF">BLAG_LOCUS10778</name>
</gene>
<keyword evidence="2 9" id="KW-0489">Methyltransferase</keyword>
<evidence type="ECO:0000313" key="12">
    <source>
        <dbReference type="EMBL" id="CAH1249796.1"/>
    </source>
</evidence>
<evidence type="ECO:0000313" key="13">
    <source>
        <dbReference type="Proteomes" id="UP000838412"/>
    </source>
</evidence>
<evidence type="ECO:0000256" key="8">
    <source>
        <dbReference type="PROSITE-ProRule" id="PRU00848"/>
    </source>
</evidence>
<evidence type="ECO:0000256" key="7">
    <source>
        <dbReference type="ARBA" id="ARBA00045273"/>
    </source>
</evidence>
<comment type="catalytic activity">
    <reaction evidence="5">
        <text>a 5'-end 5'-phospho-ribonucleoside-RNA + 2 S-adenosyl-L-methionine = a 5'-end (5'-bismethylphospho)-ribonucleoside-RNA + 2 S-adenosyl-L-homocysteine</text>
        <dbReference type="Rhea" id="RHEA:58640"/>
        <dbReference type="Rhea" id="RHEA-COMP:15179"/>
        <dbReference type="Rhea" id="RHEA-COMP:15182"/>
        <dbReference type="ChEBI" id="CHEBI:57856"/>
        <dbReference type="ChEBI" id="CHEBI:59789"/>
        <dbReference type="ChEBI" id="CHEBI:138282"/>
        <dbReference type="ChEBI" id="CHEBI:142777"/>
    </reaction>
</comment>
<dbReference type="InterPro" id="IPR024160">
    <property type="entry name" value="BIN3_SAM-bd_dom"/>
</dbReference>
<dbReference type="PROSITE" id="PS51515">
    <property type="entry name" value="BIN3_SAM"/>
    <property type="match status" value="1"/>
</dbReference>
<dbReference type="Pfam" id="PF06859">
    <property type="entry name" value="Bin3"/>
    <property type="match status" value="1"/>
</dbReference>
<comment type="function">
    <text evidence="7">O-methyltransferase that specifically monomethylates 5'-monophosphate of cytoplasmic histidyl tRNA (tRNA(His)), acting as a capping enzyme by protecting tRNA(His) from cleavage by DICER1. Also able, with less efficiently, to methylate the 5' monophosphate of a subset of pre-miRNAs, acting as a negative regulator of miRNA processing. The 5' monophosphate of pre-miRNAs is recognized by DICER1 and is required for pre-miRNAs processing: methylation at this position reduces the processing of pre-miRNAs by DICER1. Was also reported to mediate dimethylation of pre-miR-145; however dimethylation cannot be reproduced by another group which observes a monomethylation of pre-miR-145.</text>
</comment>
<feature type="region of interest" description="Disordered" evidence="10">
    <location>
        <begin position="73"/>
        <end position="116"/>
    </location>
</feature>
<feature type="domain" description="Bin3-type SAM" evidence="11">
    <location>
        <begin position="27"/>
        <end position="286"/>
    </location>
</feature>
<dbReference type="InterPro" id="IPR029063">
    <property type="entry name" value="SAM-dependent_MTases_sf"/>
</dbReference>
<comment type="similarity">
    <text evidence="1 9">Belongs to the methyltransferase superfamily.</text>
</comment>
<dbReference type="GO" id="GO:0008171">
    <property type="term" value="F:O-methyltransferase activity"/>
    <property type="evidence" value="ECO:0007669"/>
    <property type="project" value="UniProtKB-UniRule"/>
</dbReference>
<evidence type="ECO:0000256" key="4">
    <source>
        <dbReference type="ARBA" id="ARBA00022691"/>
    </source>
</evidence>
<dbReference type="PANTHER" id="PTHR12315:SF1">
    <property type="entry name" value="RNA 5'-MONOPHOSPHATE METHYLTRANSFERASE"/>
    <property type="match status" value="1"/>
</dbReference>
<evidence type="ECO:0000256" key="10">
    <source>
        <dbReference type="SAM" id="MobiDB-lite"/>
    </source>
</evidence>
<protein>
    <recommendedName>
        <fullName evidence="9">RNA methyltransferase</fullName>
        <ecNumber evidence="9">2.1.1.-</ecNumber>
    </recommendedName>
</protein>
<dbReference type="GO" id="GO:0005737">
    <property type="term" value="C:cytoplasm"/>
    <property type="evidence" value="ECO:0007669"/>
    <property type="project" value="TreeGrafter"/>
</dbReference>
<comment type="catalytic activity">
    <reaction evidence="6">
        <text>a 5'-end 5'-phospho-ribonucleoside-RNA + S-adenosyl-L-methionine = a 5'-end (5'-methylphospho)-ribonucleoside-RNA + S-adenosyl-L-homocysteine</text>
        <dbReference type="Rhea" id="RHEA:58656"/>
        <dbReference type="Rhea" id="RHEA-COMP:15179"/>
        <dbReference type="Rhea" id="RHEA-COMP:15181"/>
        <dbReference type="ChEBI" id="CHEBI:57856"/>
        <dbReference type="ChEBI" id="CHEBI:59789"/>
        <dbReference type="ChEBI" id="CHEBI:138282"/>
        <dbReference type="ChEBI" id="CHEBI:142776"/>
    </reaction>
</comment>
<evidence type="ECO:0000256" key="9">
    <source>
        <dbReference type="RuleBase" id="RU367087"/>
    </source>
</evidence>
<dbReference type="EMBL" id="OV696702">
    <property type="protein sequence ID" value="CAH1249796.1"/>
    <property type="molecule type" value="Genomic_DNA"/>
</dbReference>
<dbReference type="GO" id="GO:0032259">
    <property type="term" value="P:methylation"/>
    <property type="evidence" value="ECO:0007669"/>
    <property type="project" value="UniProtKB-KW"/>
</dbReference>
<dbReference type="GO" id="GO:0008173">
    <property type="term" value="F:RNA methyltransferase activity"/>
    <property type="evidence" value="ECO:0007669"/>
    <property type="project" value="UniProtKB-UniRule"/>
</dbReference>
<dbReference type="Gene3D" id="3.40.50.150">
    <property type="entry name" value="Vaccinia Virus protein VP39"/>
    <property type="match status" value="1"/>
</dbReference>
<dbReference type="PANTHER" id="PTHR12315">
    <property type="entry name" value="BICOID-INTERACTING PROTEIN RELATED"/>
    <property type="match status" value="1"/>
</dbReference>
<dbReference type="Proteomes" id="UP000838412">
    <property type="component" value="Chromosome 17"/>
</dbReference>
<dbReference type="InterPro" id="IPR010675">
    <property type="entry name" value="Bin3_C"/>
</dbReference>
<keyword evidence="4 8" id="KW-0949">S-adenosyl-L-methionine</keyword>
<keyword evidence="13" id="KW-1185">Reference proteome</keyword>
<dbReference type="AlphaFoldDB" id="A0A8J9Z9G1"/>